<evidence type="ECO:0000313" key="2">
    <source>
        <dbReference type="EMBL" id="GLQ83133.1"/>
    </source>
</evidence>
<proteinExistence type="predicted"/>
<dbReference type="GO" id="GO:0003677">
    <property type="term" value="F:DNA binding"/>
    <property type="evidence" value="ECO:0007669"/>
    <property type="project" value="InterPro"/>
</dbReference>
<dbReference type="Gene3D" id="1.10.260.40">
    <property type="entry name" value="lambda repressor-like DNA-binding domains"/>
    <property type="match status" value="1"/>
</dbReference>
<dbReference type="SMART" id="SM00530">
    <property type="entry name" value="HTH_XRE"/>
    <property type="match status" value="1"/>
</dbReference>
<dbReference type="Pfam" id="PF13560">
    <property type="entry name" value="HTH_31"/>
    <property type="match status" value="1"/>
</dbReference>
<accession>A0AA37SEM9</accession>
<organism evidence="2 3">
    <name type="scientific">Gluconobacter sphaericus NBRC 12467</name>
    <dbReference type="NCBI Taxonomy" id="1307951"/>
    <lineage>
        <taxon>Bacteria</taxon>
        <taxon>Pseudomonadati</taxon>
        <taxon>Pseudomonadota</taxon>
        <taxon>Alphaproteobacteria</taxon>
        <taxon>Acetobacterales</taxon>
        <taxon>Acetobacteraceae</taxon>
        <taxon>Gluconobacter</taxon>
    </lineage>
</organism>
<dbReference type="SUPFAM" id="SSF47413">
    <property type="entry name" value="lambda repressor-like DNA-binding domains"/>
    <property type="match status" value="1"/>
</dbReference>
<reference evidence="3" key="1">
    <citation type="journal article" date="2019" name="Int. J. Syst. Evol. Microbiol.">
        <title>The Global Catalogue of Microorganisms (GCM) 10K type strain sequencing project: providing services to taxonomists for standard genome sequencing and annotation.</title>
        <authorList>
            <consortium name="The Broad Institute Genomics Platform"/>
            <consortium name="The Broad Institute Genome Sequencing Center for Infectious Disease"/>
            <person name="Wu L."/>
            <person name="Ma J."/>
        </authorList>
    </citation>
    <scope>NUCLEOTIDE SEQUENCE [LARGE SCALE GENOMIC DNA]</scope>
    <source>
        <strain evidence="3">NBRC 12467</strain>
    </source>
</reference>
<evidence type="ECO:0000259" key="1">
    <source>
        <dbReference type="SMART" id="SM00530"/>
    </source>
</evidence>
<dbReference type="Pfam" id="PF17765">
    <property type="entry name" value="MLTR_LBD"/>
    <property type="match status" value="1"/>
</dbReference>
<protein>
    <submittedName>
        <fullName evidence="2">Transcriptional regulator</fullName>
    </submittedName>
</protein>
<dbReference type="Proteomes" id="UP001156708">
    <property type="component" value="Unassembled WGS sequence"/>
</dbReference>
<dbReference type="CDD" id="cd00093">
    <property type="entry name" value="HTH_XRE"/>
    <property type="match status" value="1"/>
</dbReference>
<sequence>MSLKDGNALGDFLRDRRTRMDPVALGLKSERRRTPGLRREEVAQRSSISPTWYTWLEQGRGGAPSADVLNRLATGLLLTEVEREHLFILARGHAPEIRYRKHHGITERLQHVLDGMPFTPATIRTATWDIVAWNRAATLLLTDYAQLPPERRNILRLIFSEPRVRSAQEDWQAVARYVVGSFRADVIRAGASREINRLVTELSAESPEFDELWRDNDVVGPGDGIKRLHHPDLGALSLEFSSFSVEGRSDLTMTTYHPASEQEMIRVRSFIDAR</sequence>
<dbReference type="PANTHER" id="PTHR35010">
    <property type="entry name" value="BLL4672 PROTEIN-RELATED"/>
    <property type="match status" value="1"/>
</dbReference>
<keyword evidence="3" id="KW-1185">Reference proteome</keyword>
<evidence type="ECO:0000313" key="3">
    <source>
        <dbReference type="Proteomes" id="UP001156708"/>
    </source>
</evidence>
<dbReference type="Gene3D" id="3.30.450.180">
    <property type="match status" value="1"/>
</dbReference>
<feature type="domain" description="HTH cro/C1-type" evidence="1">
    <location>
        <begin position="12"/>
        <end position="83"/>
    </location>
</feature>
<dbReference type="AlphaFoldDB" id="A0AA37SEM9"/>
<dbReference type="InterPro" id="IPR041413">
    <property type="entry name" value="MLTR_LBD"/>
</dbReference>
<dbReference type="InterPro" id="IPR010982">
    <property type="entry name" value="Lambda_DNA-bd_dom_sf"/>
</dbReference>
<dbReference type="InterPro" id="IPR001387">
    <property type="entry name" value="Cro/C1-type_HTH"/>
</dbReference>
<dbReference type="PANTHER" id="PTHR35010:SF2">
    <property type="entry name" value="BLL4672 PROTEIN"/>
    <property type="match status" value="1"/>
</dbReference>
<gene>
    <name evidence="2" type="ORF">GCM10007872_00410</name>
</gene>
<name>A0AA37SEM9_9PROT</name>
<comment type="caution">
    <text evidence="2">The sequence shown here is derived from an EMBL/GenBank/DDBJ whole genome shotgun (WGS) entry which is preliminary data.</text>
</comment>
<dbReference type="EMBL" id="BSNZ01000002">
    <property type="protein sequence ID" value="GLQ83133.1"/>
    <property type="molecule type" value="Genomic_DNA"/>
</dbReference>
<dbReference type="RefSeq" id="WP_141353880.1">
    <property type="nucleotide sequence ID" value="NZ_BARA01000070.1"/>
</dbReference>